<dbReference type="InterPro" id="IPR013216">
    <property type="entry name" value="Methyltransf_11"/>
</dbReference>
<gene>
    <name evidence="2" type="ORF">FHS79_002309</name>
</gene>
<dbReference type="GO" id="GO:0032259">
    <property type="term" value="P:methylation"/>
    <property type="evidence" value="ECO:0007669"/>
    <property type="project" value="UniProtKB-KW"/>
</dbReference>
<dbReference type="InterPro" id="IPR029063">
    <property type="entry name" value="SAM-dependent_MTases_sf"/>
</dbReference>
<keyword evidence="2" id="KW-0489">Methyltransferase</keyword>
<dbReference type="GO" id="GO:0008757">
    <property type="term" value="F:S-adenosylmethionine-dependent methyltransferase activity"/>
    <property type="evidence" value="ECO:0007669"/>
    <property type="project" value="InterPro"/>
</dbReference>
<dbReference type="Gene3D" id="3.40.50.150">
    <property type="entry name" value="Vaccinia Virus protein VP39"/>
    <property type="match status" value="1"/>
</dbReference>
<dbReference type="Pfam" id="PF08241">
    <property type="entry name" value="Methyltransf_11"/>
    <property type="match status" value="1"/>
</dbReference>
<dbReference type="PANTHER" id="PTHR43861:SF1">
    <property type="entry name" value="TRANS-ACONITATE 2-METHYLTRANSFERASE"/>
    <property type="match status" value="1"/>
</dbReference>
<dbReference type="RefSeq" id="WP_184199861.1">
    <property type="nucleotide sequence ID" value="NZ_BMOX01000006.1"/>
</dbReference>
<protein>
    <submittedName>
        <fullName evidence="2">Trans-aconitate methyltransferase</fullName>
    </submittedName>
</protein>
<sequence length="252" mass="26541">MGDQAAWNPALYAANAGFVPALGNVVLAMLDPRPGERVLDLGCGDGVLTLRIAATGAITEGIDGDAAMAAAARARGLKVRHLDARALADEGLFDAVFSNATLHWIRPPETVIDNVVRALKPGGRFVGEFGGQGNIAAIRTALAATLATYGLAESSDANFYPQADEYAAMLTAAGLVVETAEIVPRPTPLATGMAAWLETFRGGFLDAAGVSDEDRPAVIAETVERLIPVLRDQSGRWTADYVRLRFIARLPE</sequence>
<comment type="caution">
    <text evidence="2">The sequence shown here is derived from an EMBL/GenBank/DDBJ whole genome shotgun (WGS) entry which is preliminary data.</text>
</comment>
<proteinExistence type="predicted"/>
<evidence type="ECO:0000313" key="3">
    <source>
        <dbReference type="Proteomes" id="UP000538147"/>
    </source>
</evidence>
<dbReference type="EMBL" id="JACIIV010000015">
    <property type="protein sequence ID" value="MBB6228124.1"/>
    <property type="molecule type" value="Genomic_DNA"/>
</dbReference>
<organism evidence="2 3">
    <name type="scientific">Polymorphobacter multimanifer</name>
    <dbReference type="NCBI Taxonomy" id="1070431"/>
    <lineage>
        <taxon>Bacteria</taxon>
        <taxon>Pseudomonadati</taxon>
        <taxon>Pseudomonadota</taxon>
        <taxon>Alphaproteobacteria</taxon>
        <taxon>Sphingomonadales</taxon>
        <taxon>Sphingosinicellaceae</taxon>
        <taxon>Polymorphobacter</taxon>
    </lineage>
</organism>
<evidence type="ECO:0000259" key="1">
    <source>
        <dbReference type="Pfam" id="PF08241"/>
    </source>
</evidence>
<keyword evidence="2" id="KW-0808">Transferase</keyword>
<feature type="domain" description="Methyltransferase type 11" evidence="1">
    <location>
        <begin position="39"/>
        <end position="126"/>
    </location>
</feature>
<keyword evidence="3" id="KW-1185">Reference proteome</keyword>
<reference evidence="2 3" key="1">
    <citation type="submission" date="2020-08" db="EMBL/GenBank/DDBJ databases">
        <title>Genomic Encyclopedia of Type Strains, Phase IV (KMG-IV): sequencing the most valuable type-strain genomes for metagenomic binning, comparative biology and taxonomic classification.</title>
        <authorList>
            <person name="Goeker M."/>
        </authorList>
    </citation>
    <scope>NUCLEOTIDE SEQUENCE [LARGE SCALE GENOMIC DNA]</scope>
    <source>
        <strain evidence="2 3">DSM 102189</strain>
    </source>
</reference>
<dbReference type="SUPFAM" id="SSF53335">
    <property type="entry name" value="S-adenosyl-L-methionine-dependent methyltransferases"/>
    <property type="match status" value="1"/>
</dbReference>
<accession>A0A841L695</accession>
<name>A0A841L695_9SPHN</name>
<dbReference type="PANTHER" id="PTHR43861">
    <property type="entry name" value="TRANS-ACONITATE 2-METHYLTRANSFERASE-RELATED"/>
    <property type="match status" value="1"/>
</dbReference>
<dbReference type="CDD" id="cd02440">
    <property type="entry name" value="AdoMet_MTases"/>
    <property type="match status" value="1"/>
</dbReference>
<dbReference type="AlphaFoldDB" id="A0A841L695"/>
<dbReference type="Proteomes" id="UP000538147">
    <property type="component" value="Unassembled WGS sequence"/>
</dbReference>
<evidence type="ECO:0000313" key="2">
    <source>
        <dbReference type="EMBL" id="MBB6228124.1"/>
    </source>
</evidence>